<evidence type="ECO:0000313" key="1">
    <source>
        <dbReference type="EMBL" id="USR91209.1"/>
    </source>
</evidence>
<sequence>MIFAPQQSDTRFADTTRLPSIKFLEEPTSDTWIEQAIAHLDTILLDHSHCERKAAANALNLMCRYPSDGPLLRELTRLAEEELEHFRQVNEILEERGIPLAPLNAPPYASQLKRQLRHNEPERKLDLLLVSGLIEARSHERLGLLATHLPEPDLAEFYRSLMASEARHYGIFWILATHEFPRDVVNRRLRELAQVESEILASLHPEPRIHS</sequence>
<gene>
    <name evidence="1" type="ORF">NEA10_00240</name>
</gene>
<keyword evidence="2" id="KW-1185">Reference proteome</keyword>
<dbReference type="SUPFAM" id="SSF47240">
    <property type="entry name" value="Ferritin-like"/>
    <property type="match status" value="1"/>
</dbReference>
<dbReference type="Gene3D" id="1.20.1260.10">
    <property type="match status" value="1"/>
</dbReference>
<dbReference type="EMBL" id="CP098611">
    <property type="protein sequence ID" value="USR91209.1"/>
    <property type="molecule type" value="Genomic_DNA"/>
</dbReference>
<dbReference type="PANTHER" id="PTHR42637">
    <property type="entry name" value="TRNA-(MS[2]IO[6]A)-HYDROXYLASE"/>
    <property type="match status" value="1"/>
</dbReference>
<name>A0ABY5ASJ7_9CYAN</name>
<dbReference type="InterPro" id="IPR010386">
    <property type="entry name" value="tRNA-Hydrxlase_MiaE"/>
</dbReference>
<dbReference type="Pfam" id="PF06175">
    <property type="entry name" value="MiaE"/>
    <property type="match status" value="1"/>
</dbReference>
<accession>A0ABY5ASJ7</accession>
<dbReference type="PANTHER" id="PTHR42637:SF1">
    <property type="entry name" value="TRNA 2-(METHYLSULFANYL)-N(6)-ISOPENTENYLADENOSINE(37) HYDROXYLASE"/>
    <property type="match status" value="1"/>
</dbReference>
<dbReference type="InterPro" id="IPR012347">
    <property type="entry name" value="Ferritin-like"/>
</dbReference>
<dbReference type="CDD" id="cd07910">
    <property type="entry name" value="MiaE"/>
    <property type="match status" value="1"/>
</dbReference>
<dbReference type="Proteomes" id="UP001056708">
    <property type="component" value="Chromosome"/>
</dbReference>
<dbReference type="InterPro" id="IPR009078">
    <property type="entry name" value="Ferritin-like_SF"/>
</dbReference>
<protein>
    <submittedName>
        <fullName evidence="1">tRNA-(Ms[2]io[6]A)-hydroxylase</fullName>
    </submittedName>
</protein>
<reference evidence="1" key="1">
    <citation type="submission" date="2022-06" db="EMBL/GenBank/DDBJ databases">
        <title>Genome sequence of Phormidium yuhuli AB48 isolated from an industrial photobioreactor environment.</title>
        <authorList>
            <person name="Qiu Y."/>
            <person name="Noonan A.J.C."/>
            <person name="Dofher K."/>
            <person name="Koch M."/>
            <person name="Kieft B."/>
            <person name="Lin X."/>
            <person name="Ziels R.M."/>
            <person name="Hallam S.J."/>
        </authorList>
    </citation>
    <scope>NUCLEOTIDE SEQUENCE</scope>
    <source>
        <strain evidence="1">AB48</strain>
    </source>
</reference>
<dbReference type="PIRSF" id="PIRSF020736">
    <property type="entry name" value="MiaE"/>
    <property type="match status" value="1"/>
</dbReference>
<evidence type="ECO:0000313" key="2">
    <source>
        <dbReference type="Proteomes" id="UP001056708"/>
    </source>
</evidence>
<dbReference type="RefSeq" id="WP_252663239.1">
    <property type="nucleotide sequence ID" value="NZ_CP098611.1"/>
</dbReference>
<proteinExistence type="predicted"/>
<organism evidence="1 2">
    <name type="scientific">Phormidium yuhuli AB48</name>
    <dbReference type="NCBI Taxonomy" id="2940671"/>
    <lineage>
        <taxon>Bacteria</taxon>
        <taxon>Bacillati</taxon>
        <taxon>Cyanobacteriota</taxon>
        <taxon>Cyanophyceae</taxon>
        <taxon>Oscillatoriophycideae</taxon>
        <taxon>Oscillatoriales</taxon>
        <taxon>Oscillatoriaceae</taxon>
        <taxon>Phormidium</taxon>
        <taxon>Phormidium yuhuli</taxon>
    </lineage>
</organism>